<evidence type="ECO:0000256" key="1">
    <source>
        <dbReference type="SAM" id="Coils"/>
    </source>
</evidence>
<protein>
    <submittedName>
        <fullName evidence="4">GHKL domain-containing protein</fullName>
    </submittedName>
</protein>
<evidence type="ECO:0000313" key="4">
    <source>
        <dbReference type="EMBL" id="MCU6801492.1"/>
    </source>
</evidence>
<dbReference type="Proteomes" id="UP001652395">
    <property type="component" value="Unassembled WGS sequence"/>
</dbReference>
<evidence type="ECO:0000259" key="3">
    <source>
        <dbReference type="Pfam" id="PF14501"/>
    </source>
</evidence>
<dbReference type="EMBL" id="JAOQJF010000078">
    <property type="protein sequence ID" value="MCU6801492.1"/>
    <property type="molecule type" value="Genomic_DNA"/>
</dbReference>
<dbReference type="SUPFAM" id="SSF55874">
    <property type="entry name" value="ATPase domain of HSP90 chaperone/DNA topoisomerase II/histidine kinase"/>
    <property type="match status" value="1"/>
</dbReference>
<dbReference type="InterPro" id="IPR036890">
    <property type="entry name" value="HATPase_C_sf"/>
</dbReference>
<dbReference type="RefSeq" id="WP_158360315.1">
    <property type="nucleotide sequence ID" value="NZ_JAOQJF010000078.1"/>
</dbReference>
<proteinExistence type="predicted"/>
<keyword evidence="2" id="KW-0812">Transmembrane</keyword>
<keyword evidence="2" id="KW-0472">Membrane</keyword>
<sequence length="253" mass="29052">MYLADRTIQKTDGSALLNWLLLLGIVLMYVHLRLQKQISSVSREKADMEQEKNRMLAENYQILKDANASKQTFYHDLKNQYLLIQNYLETGAYEKAKDYIKELGGREHMEEIRFHTGSEAMDIILEYKLNQAKSQGIQINCLIEPVQLRLQETEVTALLGNLLDNALEACDKMEPQDRWIQIVIRQMGNASFIKVSNTCAQEPERIGEEFVSGKQGTLHGIGTKSIREIVERYGGVQETGYKDGIFFMTISFF</sequence>
<name>A0ABT2V4W9_9FIRM</name>
<dbReference type="CDD" id="cd16935">
    <property type="entry name" value="HATPase_AgrC-ComD-like"/>
    <property type="match status" value="1"/>
</dbReference>
<dbReference type="Gene3D" id="3.30.565.10">
    <property type="entry name" value="Histidine kinase-like ATPase, C-terminal domain"/>
    <property type="match status" value="1"/>
</dbReference>
<evidence type="ECO:0000256" key="2">
    <source>
        <dbReference type="SAM" id="Phobius"/>
    </source>
</evidence>
<dbReference type="InterPro" id="IPR032834">
    <property type="entry name" value="NatK-like_C"/>
</dbReference>
<reference evidence="4 5" key="1">
    <citation type="journal article" date="2021" name="ISME Commun">
        <title>Automated analysis of genomic sequences facilitates high-throughput and comprehensive description of bacteria.</title>
        <authorList>
            <person name="Hitch T.C.A."/>
        </authorList>
    </citation>
    <scope>NUCLEOTIDE SEQUENCE [LARGE SCALE GENOMIC DNA]</scope>
    <source>
        <strain evidence="5">f_CCE</strain>
    </source>
</reference>
<feature type="coiled-coil region" evidence="1">
    <location>
        <begin position="31"/>
        <end position="58"/>
    </location>
</feature>
<dbReference type="Pfam" id="PF14501">
    <property type="entry name" value="HATPase_c_5"/>
    <property type="match status" value="1"/>
</dbReference>
<dbReference type="PANTHER" id="PTHR40448:SF1">
    <property type="entry name" value="TWO-COMPONENT SENSOR HISTIDINE KINASE"/>
    <property type="match status" value="1"/>
</dbReference>
<feature type="transmembrane region" description="Helical" evidence="2">
    <location>
        <begin position="16"/>
        <end position="34"/>
    </location>
</feature>
<organism evidence="4 5">
    <name type="scientific">Alitiscatomonas aceti</name>
    <dbReference type="NCBI Taxonomy" id="2981724"/>
    <lineage>
        <taxon>Bacteria</taxon>
        <taxon>Bacillati</taxon>
        <taxon>Bacillota</taxon>
        <taxon>Clostridia</taxon>
        <taxon>Lachnospirales</taxon>
        <taxon>Lachnospiraceae</taxon>
        <taxon>Alitiscatomonas</taxon>
    </lineage>
</organism>
<gene>
    <name evidence="4" type="ORF">OCV69_16550</name>
</gene>
<comment type="caution">
    <text evidence="4">The sequence shown here is derived from an EMBL/GenBank/DDBJ whole genome shotgun (WGS) entry which is preliminary data.</text>
</comment>
<evidence type="ECO:0000313" key="5">
    <source>
        <dbReference type="Proteomes" id="UP001652395"/>
    </source>
</evidence>
<dbReference type="PANTHER" id="PTHR40448">
    <property type="entry name" value="TWO-COMPONENT SENSOR HISTIDINE KINASE"/>
    <property type="match status" value="1"/>
</dbReference>
<keyword evidence="5" id="KW-1185">Reference proteome</keyword>
<keyword evidence="2" id="KW-1133">Transmembrane helix</keyword>
<feature type="domain" description="Sensor histidine kinase NatK-like C-terminal" evidence="3">
    <location>
        <begin position="154"/>
        <end position="251"/>
    </location>
</feature>
<accession>A0ABT2V4W9</accession>
<keyword evidence="1" id="KW-0175">Coiled coil</keyword>